<feature type="domain" description="ABC3 transporter permease C-terminal" evidence="7">
    <location>
        <begin position="264"/>
        <end position="383"/>
    </location>
</feature>
<dbReference type="Proteomes" id="UP000321617">
    <property type="component" value="Unassembled WGS sequence"/>
</dbReference>
<keyword evidence="9" id="KW-1185">Reference proteome</keyword>
<dbReference type="EMBL" id="VLLL01000005">
    <property type="protein sequence ID" value="TWJ16292.1"/>
    <property type="molecule type" value="Genomic_DNA"/>
</dbReference>
<comment type="subcellular location">
    <subcellularLocation>
        <location evidence="1">Cell membrane</location>
        <topology evidence="1">Multi-pass membrane protein</topology>
    </subcellularLocation>
</comment>
<dbReference type="InterPro" id="IPR038766">
    <property type="entry name" value="Membrane_comp_ABC_pdt"/>
</dbReference>
<comment type="caution">
    <text evidence="8">The sequence shown here is derived from an EMBL/GenBank/DDBJ whole genome shotgun (WGS) entry which is preliminary data.</text>
</comment>
<keyword evidence="2" id="KW-1003">Cell membrane</keyword>
<keyword evidence="3 6" id="KW-0812">Transmembrane</keyword>
<feature type="transmembrane region" description="Helical" evidence="6">
    <location>
        <begin position="706"/>
        <end position="728"/>
    </location>
</feature>
<evidence type="ECO:0000313" key="9">
    <source>
        <dbReference type="Proteomes" id="UP000321617"/>
    </source>
</evidence>
<keyword evidence="4 6" id="KW-1133">Transmembrane helix</keyword>
<keyword evidence="5 6" id="KW-0472">Membrane</keyword>
<feature type="transmembrane region" description="Helical" evidence="6">
    <location>
        <begin position="350"/>
        <end position="371"/>
    </location>
</feature>
<organism evidence="8 9">
    <name type="scientific">Stackebrandtia albiflava</name>
    <dbReference type="NCBI Taxonomy" id="406432"/>
    <lineage>
        <taxon>Bacteria</taxon>
        <taxon>Bacillati</taxon>
        <taxon>Actinomycetota</taxon>
        <taxon>Actinomycetes</taxon>
        <taxon>Glycomycetales</taxon>
        <taxon>Glycomycetaceae</taxon>
        <taxon>Stackebrandtia</taxon>
    </lineage>
</organism>
<evidence type="ECO:0000256" key="5">
    <source>
        <dbReference type="ARBA" id="ARBA00023136"/>
    </source>
</evidence>
<evidence type="ECO:0000256" key="4">
    <source>
        <dbReference type="ARBA" id="ARBA00022989"/>
    </source>
</evidence>
<dbReference type="PANTHER" id="PTHR30287">
    <property type="entry name" value="MEMBRANE COMPONENT OF PREDICTED ABC SUPERFAMILY METABOLITE UPTAKE TRANSPORTER"/>
    <property type="match status" value="1"/>
</dbReference>
<proteinExistence type="predicted"/>
<evidence type="ECO:0000256" key="6">
    <source>
        <dbReference type="SAM" id="Phobius"/>
    </source>
</evidence>
<evidence type="ECO:0000256" key="1">
    <source>
        <dbReference type="ARBA" id="ARBA00004651"/>
    </source>
</evidence>
<dbReference type="OrthoDB" id="3223244at2"/>
<dbReference type="AlphaFoldDB" id="A0A562VEI2"/>
<name>A0A562VEI2_9ACTN</name>
<dbReference type="GO" id="GO:0005886">
    <property type="term" value="C:plasma membrane"/>
    <property type="evidence" value="ECO:0007669"/>
    <property type="project" value="UniProtKB-SubCell"/>
</dbReference>
<protein>
    <submittedName>
        <fullName evidence="8">Putative ABC transport system permease protein</fullName>
    </submittedName>
</protein>
<feature type="transmembrane region" description="Helical" evidence="6">
    <location>
        <begin position="306"/>
        <end position="330"/>
    </location>
</feature>
<evidence type="ECO:0000256" key="3">
    <source>
        <dbReference type="ARBA" id="ARBA00022692"/>
    </source>
</evidence>
<reference evidence="8 9" key="1">
    <citation type="journal article" date="2013" name="Stand. Genomic Sci.">
        <title>Genomic Encyclopedia of Type Strains, Phase I: The one thousand microbial genomes (KMG-I) project.</title>
        <authorList>
            <person name="Kyrpides N.C."/>
            <person name="Woyke T."/>
            <person name="Eisen J.A."/>
            <person name="Garrity G."/>
            <person name="Lilburn T.G."/>
            <person name="Beck B.J."/>
            <person name="Whitman W.B."/>
            <person name="Hugenholtz P."/>
            <person name="Klenk H.P."/>
        </authorList>
    </citation>
    <scope>NUCLEOTIDE SEQUENCE [LARGE SCALE GENOMIC DNA]</scope>
    <source>
        <strain evidence="8 9">DSM 45044</strain>
    </source>
</reference>
<evidence type="ECO:0000256" key="2">
    <source>
        <dbReference type="ARBA" id="ARBA00022475"/>
    </source>
</evidence>
<dbReference type="InterPro" id="IPR003838">
    <property type="entry name" value="ABC3_permease_C"/>
</dbReference>
<evidence type="ECO:0000313" key="8">
    <source>
        <dbReference type="EMBL" id="TWJ16292.1"/>
    </source>
</evidence>
<evidence type="ECO:0000259" key="7">
    <source>
        <dbReference type="Pfam" id="PF02687"/>
    </source>
</evidence>
<feature type="transmembrane region" description="Helical" evidence="6">
    <location>
        <begin position="480"/>
        <end position="500"/>
    </location>
</feature>
<feature type="transmembrane region" description="Helical" evidence="6">
    <location>
        <begin position="428"/>
        <end position="451"/>
    </location>
</feature>
<gene>
    <name evidence="8" type="ORF">LX16_2020</name>
</gene>
<feature type="transmembrane region" description="Helical" evidence="6">
    <location>
        <begin position="760"/>
        <end position="784"/>
    </location>
</feature>
<dbReference type="PANTHER" id="PTHR30287:SF1">
    <property type="entry name" value="INNER MEMBRANE PROTEIN"/>
    <property type="match status" value="1"/>
</dbReference>
<dbReference type="Pfam" id="PF02687">
    <property type="entry name" value="FtsX"/>
    <property type="match status" value="2"/>
</dbReference>
<sequence>MTPMLVPAWHMARARLSGLVAVVCAVAGGAAMVTATGVMVETGVAGGVPPQRLSAADVTVSASQYVVQDEEFDVLLPDRVPLPADVAEVVAGIPGVAAVAGDVSFPVTVTTGSGTVASTGHAWEVLALGAAGPGTSPGEDEVVLDDDLAARAGAAAGDTVTLRAGGHETTVMVSEVAALPGTGLYLSSSAATTLAGRDAGPRSGTVDALVVDVAASADVAATADRIRAALPELVVATGATRGDVEHLASGAGRATLIGLAASMGGTVSLIVGFMVAAALSVSVAGQRRELALLRAVGATPRQVRRLIADQCTLVALAGLPVGVAVGYLSAEWFGELLSWAGLLPEGMPLRFGPLPGVAAVLTSLLVVRIAAASAALRASGMSPTEAVAESKVEPRRPAPWRLRAGLAIMALSAATGLTPLLLLPGEAAVVSAVTGVVPGMVGLALAGPSLVRAVTGRLRRRLRPGGPVSVWLAVHNSHGYALRTAGGITVLALALGLTVVQVHGQTTMSEAVSAERAAGIDVDATVTVAGGTGDRTLVDALSDRPGVTAAVPLIHTSVVWPYEQDGKARAEQYPVSAFGADLSALIDLGIVDGDPRRLTGDTVAVDAATAWVEDVSVGDRLDLILADGTPVSPEVVAVYRRGMGFGPIVASADLITAHTGRGYDTVLVAGDVESVRRWAESTPGVSVRAGVSAAGLGDDGLTPDQWVNLVVSAALLGYVLLGVGNSLVAATTRRRGEFAVLRLVGATPAQVRRMIRRETALVCGMAVVAGLALSVPVMSLLGWGLLGHPWPQGPPWLIPATVALVCAVAYPAMLLPTRRALRSSPTVAVAVA</sequence>
<feature type="transmembrane region" description="Helical" evidence="6">
    <location>
        <begin position="796"/>
        <end position="815"/>
    </location>
</feature>
<accession>A0A562VEI2</accession>
<feature type="transmembrane region" description="Helical" evidence="6">
    <location>
        <begin position="404"/>
        <end position="422"/>
    </location>
</feature>
<feature type="transmembrane region" description="Helical" evidence="6">
    <location>
        <begin position="256"/>
        <end position="285"/>
    </location>
</feature>
<feature type="domain" description="ABC3 transporter permease C-terminal" evidence="7">
    <location>
        <begin position="710"/>
        <end position="825"/>
    </location>
</feature>